<evidence type="ECO:0000256" key="4">
    <source>
        <dbReference type="ARBA" id="ARBA00023125"/>
    </source>
</evidence>
<comment type="similarity">
    <text evidence="2 6">Belongs to the transposase mutator family.</text>
</comment>
<dbReference type="Proteomes" id="UP000093694">
    <property type="component" value="Unassembled WGS sequence"/>
</dbReference>
<reference evidence="7 9" key="1">
    <citation type="journal article" date="2015" name="Biotechnol. Bioeng.">
        <title>Genome sequence and phenotypic characterization of Caulobacter segnis.</title>
        <authorList>
            <person name="Patel S."/>
            <person name="Fletcher B."/>
            <person name="Scott D.C."/>
            <person name="Ely B."/>
        </authorList>
    </citation>
    <scope>NUCLEOTIDE SEQUENCE [LARGE SCALE GENOMIC DNA]</scope>
    <source>
        <strain evidence="7 9">PS02</strain>
    </source>
</reference>
<dbReference type="Proteomes" id="UP000077384">
    <property type="component" value="Unassembled WGS sequence"/>
</dbReference>
<gene>
    <name evidence="8" type="ORF">CLCOS_18950</name>
    <name evidence="7" type="ORF">WX73_03890</name>
</gene>
<dbReference type="NCBIfam" id="NF033543">
    <property type="entry name" value="transpos_IS256"/>
    <property type="match status" value="1"/>
</dbReference>
<name>A0A168LBT9_9CLOT</name>
<proteinExistence type="inferred from homology"/>
<dbReference type="PROSITE" id="PS01007">
    <property type="entry name" value="TRANSPOSASE_MUTATOR"/>
    <property type="match status" value="1"/>
</dbReference>
<sequence>MARKKDVYKVKPMTDGKRNIITSLLNEYDIKSAEDIQDALKDLLGGTLQEMLEGEMDNHLGYEKYGRSDEANYRNGKKSKKVRSKYGEVEIDVPQDRNSTFQPQAVAKRQKDISSIEDKIISMYAKGMTTRQISEIIEDIYGFEASESMISNITDRILPEIEQWQQRPLSTVYPIVFIDAVHFSVRDNGIVKKLAAYIIMGINDAGIKDVLSINIGENESSKYWLGVLNELKNRGVKDILILCADGLSGIKESINASFPDTEYQRCIVHQIRNTLKYVSYKHKKDFAKDLKSIYQAPSEETAHKNLEVVTEKWNDKYPGSMRSWLKNWDAITPIFKFSPEVRKVIYTTNAIESLNSTYRRLNSQRSVFPSDTALLKALYLATFEATKKWTSVLRNWGKVYGELSIMYDGRLPE</sequence>
<evidence type="ECO:0000313" key="8">
    <source>
        <dbReference type="EMBL" id="OBR94548.1"/>
    </source>
</evidence>
<accession>A0A168LBT9</accession>
<dbReference type="InterPro" id="IPR001207">
    <property type="entry name" value="Transposase_mutator"/>
</dbReference>
<evidence type="ECO:0000313" key="10">
    <source>
        <dbReference type="Proteomes" id="UP000093694"/>
    </source>
</evidence>
<keyword evidence="10" id="KW-1185">Reference proteome</keyword>
<dbReference type="EMBL" id="LROR01000043">
    <property type="protein sequence ID" value="OBR94548.1"/>
    <property type="molecule type" value="Genomic_DNA"/>
</dbReference>
<evidence type="ECO:0000256" key="2">
    <source>
        <dbReference type="ARBA" id="ARBA00010961"/>
    </source>
</evidence>
<keyword evidence="3 6" id="KW-0815">Transposition</keyword>
<dbReference type="GO" id="GO:0004803">
    <property type="term" value="F:transposase activity"/>
    <property type="evidence" value="ECO:0007669"/>
    <property type="project" value="UniProtKB-UniRule"/>
</dbReference>
<keyword evidence="4 6" id="KW-0238">DNA-binding</keyword>
<evidence type="ECO:0000256" key="5">
    <source>
        <dbReference type="ARBA" id="ARBA00023172"/>
    </source>
</evidence>
<evidence type="ECO:0000256" key="6">
    <source>
        <dbReference type="RuleBase" id="RU365089"/>
    </source>
</evidence>
<reference evidence="8 10" key="2">
    <citation type="journal article" date="2016" name="Front. Microbiol.">
        <title>Industrial Acetogenic Biocatalysts: A Comparative Metabolic and Genomic Analysis.</title>
        <authorList>
            <person name="Bengelsdorf F."/>
            <person name="Poehlein A."/>
            <person name="Sonja S."/>
            <person name="Erz C."/>
            <person name="Hummel T."/>
            <person name="Hoffmeister S."/>
            <person name="Daniel R."/>
            <person name="Durre P."/>
        </authorList>
    </citation>
    <scope>NUCLEOTIDE SEQUENCE [LARGE SCALE GENOMIC DNA]</scope>
    <source>
        <strain evidence="8 10">PTA-10522</strain>
    </source>
</reference>
<evidence type="ECO:0000313" key="7">
    <source>
        <dbReference type="EMBL" id="OAA82945.1"/>
    </source>
</evidence>
<dbReference type="Pfam" id="PF00872">
    <property type="entry name" value="Transposase_mut"/>
    <property type="match status" value="1"/>
</dbReference>
<dbReference type="EMBL" id="LITQ01000077">
    <property type="protein sequence ID" value="OAA82945.1"/>
    <property type="molecule type" value="Genomic_DNA"/>
</dbReference>
<evidence type="ECO:0000256" key="3">
    <source>
        <dbReference type="ARBA" id="ARBA00022578"/>
    </source>
</evidence>
<dbReference type="GO" id="GO:0003677">
    <property type="term" value="F:DNA binding"/>
    <property type="evidence" value="ECO:0007669"/>
    <property type="project" value="UniProtKB-UniRule"/>
</dbReference>
<comment type="caution">
    <text evidence="7">The sequence shown here is derived from an EMBL/GenBank/DDBJ whole genome shotgun (WGS) entry which is preliminary data.</text>
</comment>
<dbReference type="RefSeq" id="WP_063602656.1">
    <property type="nucleotide sequence ID" value="NZ_LITQ01000077.1"/>
</dbReference>
<keyword evidence="5 6" id="KW-0233">DNA recombination</keyword>
<dbReference type="GO" id="GO:0006313">
    <property type="term" value="P:DNA transposition"/>
    <property type="evidence" value="ECO:0007669"/>
    <property type="project" value="UniProtKB-UniRule"/>
</dbReference>
<dbReference type="PANTHER" id="PTHR33217:SF8">
    <property type="entry name" value="MUTATOR FAMILY TRANSPOSASE"/>
    <property type="match status" value="1"/>
</dbReference>
<keyword evidence="6" id="KW-0814">Transposable element</keyword>
<dbReference type="PATRIC" id="fig|1705578.3.peg.4148"/>
<organism evidence="7 9">
    <name type="scientific">Clostridium coskatii</name>
    <dbReference type="NCBI Taxonomy" id="1705578"/>
    <lineage>
        <taxon>Bacteria</taxon>
        <taxon>Bacillati</taxon>
        <taxon>Bacillota</taxon>
        <taxon>Clostridia</taxon>
        <taxon>Eubacteriales</taxon>
        <taxon>Clostridiaceae</taxon>
        <taxon>Clostridium</taxon>
    </lineage>
</organism>
<comment type="function">
    <text evidence="1 6">Required for the transposition of the insertion element.</text>
</comment>
<dbReference type="AlphaFoldDB" id="A0A168LBT9"/>
<dbReference type="PANTHER" id="PTHR33217">
    <property type="entry name" value="TRANSPOSASE FOR INSERTION SEQUENCE ELEMENT IS1081"/>
    <property type="match status" value="1"/>
</dbReference>
<evidence type="ECO:0000313" key="9">
    <source>
        <dbReference type="Proteomes" id="UP000077384"/>
    </source>
</evidence>
<protein>
    <recommendedName>
        <fullName evidence="6">Mutator family transposase</fullName>
    </recommendedName>
</protein>
<evidence type="ECO:0000256" key="1">
    <source>
        <dbReference type="ARBA" id="ARBA00002190"/>
    </source>
</evidence>